<proteinExistence type="predicted"/>
<evidence type="ECO:0000313" key="3">
    <source>
        <dbReference type="Proteomes" id="UP000192578"/>
    </source>
</evidence>
<accession>A0A1W0W8D8</accession>
<sequence length="237" mass="27038">MELETLLSIYPKVAPGSKSMSNNRNSPSKTRSASKNDATVLRLIESGNVLPGRDDHVLRAFLDGDSFTLLDACLLRMEYLPEWFLAQCFLTVTEYENVEDKSKDKFAILPSDFLMHLLNRQFDHEKLVKEMRKLSFSSVLAMAKLVLAEINAWTDGYSLEVFAWASALVESHFTEWTVADDSHLTLFRLNEILSDQIESMFLWEDVQGRAKALMDASKTADAALKEDVKYWHSVIEF</sequence>
<dbReference type="EMBL" id="MTYJ01000170">
    <property type="protein sequence ID" value="OQV11474.1"/>
    <property type="molecule type" value="Genomic_DNA"/>
</dbReference>
<reference evidence="3" key="1">
    <citation type="submission" date="2017-01" db="EMBL/GenBank/DDBJ databases">
        <title>Comparative genomics of anhydrobiosis in the tardigrade Hypsibius dujardini.</title>
        <authorList>
            <person name="Yoshida Y."/>
            <person name="Koutsovoulos G."/>
            <person name="Laetsch D."/>
            <person name="Stevens L."/>
            <person name="Kumar S."/>
            <person name="Horikawa D."/>
            <person name="Ishino K."/>
            <person name="Komine S."/>
            <person name="Tomita M."/>
            <person name="Blaxter M."/>
            <person name="Arakawa K."/>
        </authorList>
    </citation>
    <scope>NUCLEOTIDE SEQUENCE [LARGE SCALE GENOMIC DNA]</scope>
    <source>
        <strain evidence="3">Z151</strain>
    </source>
</reference>
<evidence type="ECO:0000256" key="1">
    <source>
        <dbReference type="SAM" id="MobiDB-lite"/>
    </source>
</evidence>
<dbReference type="OrthoDB" id="10563647at2759"/>
<name>A0A1W0W8D8_HYPEX</name>
<feature type="compositionally biased region" description="Polar residues" evidence="1">
    <location>
        <begin position="18"/>
        <end position="35"/>
    </location>
</feature>
<keyword evidence="3" id="KW-1185">Reference proteome</keyword>
<gene>
    <name evidence="2" type="ORF">BV898_14203</name>
</gene>
<protein>
    <submittedName>
        <fullName evidence="2">Uncharacterized protein</fullName>
    </submittedName>
</protein>
<dbReference type="AlphaFoldDB" id="A0A1W0W8D8"/>
<organism evidence="2 3">
    <name type="scientific">Hypsibius exemplaris</name>
    <name type="common">Freshwater tardigrade</name>
    <dbReference type="NCBI Taxonomy" id="2072580"/>
    <lineage>
        <taxon>Eukaryota</taxon>
        <taxon>Metazoa</taxon>
        <taxon>Ecdysozoa</taxon>
        <taxon>Tardigrada</taxon>
        <taxon>Eutardigrada</taxon>
        <taxon>Parachela</taxon>
        <taxon>Hypsibioidea</taxon>
        <taxon>Hypsibiidae</taxon>
        <taxon>Hypsibius</taxon>
    </lineage>
</organism>
<dbReference type="Proteomes" id="UP000192578">
    <property type="component" value="Unassembled WGS sequence"/>
</dbReference>
<comment type="caution">
    <text evidence="2">The sequence shown here is derived from an EMBL/GenBank/DDBJ whole genome shotgun (WGS) entry which is preliminary data.</text>
</comment>
<feature type="region of interest" description="Disordered" evidence="1">
    <location>
        <begin position="14"/>
        <end position="35"/>
    </location>
</feature>
<evidence type="ECO:0000313" key="2">
    <source>
        <dbReference type="EMBL" id="OQV11474.1"/>
    </source>
</evidence>